<keyword evidence="3" id="KW-1185">Reference proteome</keyword>
<organism evidence="2 3">
    <name type="scientific">Neolewinella agarilytica</name>
    <dbReference type="NCBI Taxonomy" id="478744"/>
    <lineage>
        <taxon>Bacteria</taxon>
        <taxon>Pseudomonadati</taxon>
        <taxon>Bacteroidota</taxon>
        <taxon>Saprospiria</taxon>
        <taxon>Saprospirales</taxon>
        <taxon>Lewinellaceae</taxon>
        <taxon>Neolewinella</taxon>
    </lineage>
</organism>
<protein>
    <recommendedName>
        <fullName evidence="4">Cytochrome c oxidase cbb3-type subunit 4</fullName>
    </recommendedName>
</protein>
<dbReference type="InParanoid" id="A0A1H9ENU8"/>
<keyword evidence="1" id="KW-0812">Transmembrane</keyword>
<keyword evidence="1" id="KW-0472">Membrane</keyword>
<feature type="transmembrane region" description="Helical" evidence="1">
    <location>
        <begin position="12"/>
        <end position="34"/>
    </location>
</feature>
<evidence type="ECO:0000313" key="2">
    <source>
        <dbReference type="EMBL" id="SEQ27390.1"/>
    </source>
</evidence>
<evidence type="ECO:0008006" key="4">
    <source>
        <dbReference type="Google" id="ProtNLM"/>
    </source>
</evidence>
<keyword evidence="1" id="KW-1133">Transmembrane helix</keyword>
<dbReference type="Proteomes" id="UP000199021">
    <property type="component" value="Unassembled WGS sequence"/>
</dbReference>
<dbReference type="RefSeq" id="WP_090167295.1">
    <property type="nucleotide sequence ID" value="NZ_FOFB01000007.1"/>
</dbReference>
<sequence length="59" mass="6687">MAKYLLQDAGINWLAIMALLTFFIVFSIALVMVFGRGRRSYEEVANQPLVDSYPTTDDN</sequence>
<name>A0A1H9ENU8_9BACT</name>
<gene>
    <name evidence="2" type="ORF">SAMN05444359_107147</name>
</gene>
<dbReference type="STRING" id="478744.SAMN05444359_107147"/>
<evidence type="ECO:0000256" key="1">
    <source>
        <dbReference type="SAM" id="Phobius"/>
    </source>
</evidence>
<dbReference type="EMBL" id="FOFB01000007">
    <property type="protein sequence ID" value="SEQ27390.1"/>
    <property type="molecule type" value="Genomic_DNA"/>
</dbReference>
<reference evidence="3" key="1">
    <citation type="submission" date="2016-10" db="EMBL/GenBank/DDBJ databases">
        <authorList>
            <person name="Varghese N."/>
            <person name="Submissions S."/>
        </authorList>
    </citation>
    <scope>NUCLEOTIDE SEQUENCE [LARGE SCALE GENOMIC DNA]</scope>
    <source>
        <strain evidence="3">DSM 24740</strain>
    </source>
</reference>
<dbReference type="OrthoDB" id="1495409at2"/>
<proteinExistence type="predicted"/>
<evidence type="ECO:0000313" key="3">
    <source>
        <dbReference type="Proteomes" id="UP000199021"/>
    </source>
</evidence>
<accession>A0A1H9ENU8</accession>
<dbReference type="AlphaFoldDB" id="A0A1H9ENU8"/>